<feature type="compositionally biased region" description="Polar residues" evidence="4">
    <location>
        <begin position="118"/>
        <end position="132"/>
    </location>
</feature>
<feature type="region of interest" description="Disordered" evidence="4">
    <location>
        <begin position="112"/>
        <end position="147"/>
    </location>
</feature>
<evidence type="ECO:0000259" key="5">
    <source>
        <dbReference type="PROSITE" id="PS50085"/>
    </source>
</evidence>
<feature type="compositionally biased region" description="Low complexity" evidence="4">
    <location>
        <begin position="1691"/>
        <end position="1708"/>
    </location>
</feature>
<dbReference type="SMART" id="SM00228">
    <property type="entry name" value="PDZ"/>
    <property type="match status" value="1"/>
</dbReference>
<feature type="compositionally biased region" description="Low complexity" evidence="4">
    <location>
        <begin position="1447"/>
        <end position="1464"/>
    </location>
</feature>
<protein>
    <recommendedName>
        <fullName evidence="9">Signal-induced proliferation-associated 1-like protein 1</fullName>
    </recommendedName>
</protein>
<feature type="domain" description="Rap-GAP" evidence="5">
    <location>
        <begin position="583"/>
        <end position="800"/>
    </location>
</feature>
<dbReference type="Gene3D" id="6.10.140.210">
    <property type="match status" value="1"/>
</dbReference>
<feature type="domain" description="PDZ" evidence="6">
    <location>
        <begin position="939"/>
        <end position="1015"/>
    </location>
</feature>
<dbReference type="FunFam" id="3.40.50.11210:FF:000002">
    <property type="entry name" value="Signal-induced proliferation-associated 1-like protein 1"/>
    <property type="match status" value="1"/>
</dbReference>
<dbReference type="SUPFAM" id="SSF50156">
    <property type="entry name" value="PDZ domain-like"/>
    <property type="match status" value="1"/>
</dbReference>
<dbReference type="InterPro" id="IPR036034">
    <property type="entry name" value="PDZ_sf"/>
</dbReference>
<keyword evidence="1" id="KW-0343">GTPase activation</keyword>
<feature type="compositionally biased region" description="Basic and acidic residues" evidence="4">
    <location>
        <begin position="1429"/>
        <end position="1445"/>
    </location>
</feature>
<dbReference type="InterPro" id="IPR035974">
    <property type="entry name" value="Rap/Ran-GAP_sf"/>
</dbReference>
<evidence type="ECO:0000313" key="7">
    <source>
        <dbReference type="EMBL" id="KAH3844422.1"/>
    </source>
</evidence>
<dbReference type="Gene3D" id="1.20.5.1700">
    <property type="match status" value="1"/>
</dbReference>
<dbReference type="PANTHER" id="PTHR15711:SF22">
    <property type="entry name" value="RAP-GAP DOMAIN-CONTAINING PROTEIN"/>
    <property type="match status" value="1"/>
</dbReference>
<dbReference type="EMBL" id="JAIWYP010000003">
    <property type="protein sequence ID" value="KAH3844422.1"/>
    <property type="molecule type" value="Genomic_DNA"/>
</dbReference>
<evidence type="ECO:0000256" key="1">
    <source>
        <dbReference type="ARBA" id="ARBA00022468"/>
    </source>
</evidence>
<dbReference type="CDD" id="cd06745">
    <property type="entry name" value="PDZ_SIPA1-like"/>
    <property type="match status" value="1"/>
</dbReference>
<dbReference type="OrthoDB" id="2499658at2759"/>
<dbReference type="InterPro" id="IPR050989">
    <property type="entry name" value="Rap1_Ran_GAP"/>
</dbReference>
<evidence type="ECO:0000256" key="3">
    <source>
        <dbReference type="ARBA" id="ARBA00023054"/>
    </source>
</evidence>
<dbReference type="Pfam" id="PF02145">
    <property type="entry name" value="Rap_GAP"/>
    <property type="match status" value="1"/>
</dbReference>
<dbReference type="GO" id="GO:0051056">
    <property type="term" value="P:regulation of small GTPase mediated signal transduction"/>
    <property type="evidence" value="ECO:0007669"/>
    <property type="project" value="InterPro"/>
</dbReference>
<dbReference type="GO" id="GO:0005096">
    <property type="term" value="F:GTPase activator activity"/>
    <property type="evidence" value="ECO:0007669"/>
    <property type="project" value="UniProtKB-KW"/>
</dbReference>
<feature type="region of interest" description="Disordered" evidence="4">
    <location>
        <begin position="1426"/>
        <end position="1566"/>
    </location>
</feature>
<feature type="compositionally biased region" description="Low complexity" evidence="4">
    <location>
        <begin position="1365"/>
        <end position="1381"/>
    </location>
</feature>
<feature type="region of interest" description="Disordered" evidence="4">
    <location>
        <begin position="250"/>
        <end position="311"/>
    </location>
</feature>
<dbReference type="Pfam" id="PF00595">
    <property type="entry name" value="PDZ"/>
    <property type="match status" value="1"/>
</dbReference>
<dbReference type="Proteomes" id="UP000828390">
    <property type="component" value="Unassembled WGS sequence"/>
</dbReference>
<dbReference type="SUPFAM" id="SSF111347">
    <property type="entry name" value="Rap/Ran-GAP"/>
    <property type="match status" value="1"/>
</dbReference>
<dbReference type="Pfam" id="PF21022">
    <property type="entry name" value="Rap-GAP_dimer"/>
    <property type="match status" value="1"/>
</dbReference>
<feature type="compositionally biased region" description="Low complexity" evidence="4">
    <location>
        <begin position="1517"/>
        <end position="1534"/>
    </location>
</feature>
<feature type="compositionally biased region" description="Basic and acidic residues" evidence="4">
    <location>
        <begin position="1294"/>
        <end position="1307"/>
    </location>
</feature>
<feature type="region of interest" description="Disordered" evidence="4">
    <location>
        <begin position="205"/>
        <end position="231"/>
    </location>
</feature>
<dbReference type="GO" id="GO:0005737">
    <property type="term" value="C:cytoplasm"/>
    <property type="evidence" value="ECO:0007669"/>
    <property type="project" value="TreeGrafter"/>
</dbReference>
<name>A0A9D4KSB1_DREPO</name>
<evidence type="ECO:0000256" key="4">
    <source>
        <dbReference type="SAM" id="MobiDB-lite"/>
    </source>
</evidence>
<sequence>MSEELIPPFTGPMSQETAQYRAKQAVDYYHKQVKIQNKPELPKRNNRDRQDVRDLRDQHEQSNGYHSQYESKNVNLEGRYSAQAYSYDTSGDSHFVRGGHRATVHGTDSLRQREHFGNGSSNNDYFVPNNRQVPREHHTGSKKRYSRGLHRSNSNLEESLEYINVDNLDTHVKMRKAYGSTSSLDIMNASTSSDSFFKMVENLKPSNTDQRSPAPSKLQEVLRGPKAEDKDQTFMRNLEQIANGSVINNRPLSVDSVDAGGQSPLSRKKDRKLRSKSITPDVGSGVLKRFRGKNDNEQGGKNSDAGPDLEIKGDDRFRRKAFVHYDSQSVAFDINKVVNRKKSVTNFSNISTGASAASGTRESFAGDAETPDIVDNGDGHSNDLVHSCSFFRNEIGGEEDRIIGLTQSTASKDVQLDRIQTNSAIIMNRSPDCCGITILDCSPTSGGHIIPPHTKHRGHVIEYVDTGANYYRHFFYNQEHQNYFGIDDNFGPLAVSVKREKLEERGNNLGKSEPGLFQYRIILRTSELHTLRGSVLEDAIPASGRLSSSRGIPVKDILEFLVPDVQTSCLRQGTSVQKTWDQLLKLDEQRIFNTYKIGIMLCRAGQTTEEEMYNNEYSTPAFDEFLSCIGEKVRLKGFEKYRAQLDNKTDSTGTHSVYTTFNNSEIMFHVSTLLPFTPKNSQQLLRKRHIGNDIVTIVFQEAGAPPFTPKSVRSQFQHVFIVIRAHNPCTEKTMYSIAVTRSKDVPPFGPHIPDNARFYKSKEFSDFLLAKVINAENAAHHSEKFSAMAVRTRQEYLKDLSANHVTSNSLESASKLSKFAMSGKKKDKNKLGKVVPDNFAAGAIVWMVKVEDVSLSKWVLSFLGIAAETLVIVEESTGDVIFTTHCGAVIGWTSQAVGLRLYYGQGDCLDLQPHSGDMEELQEIVTRLQAVTPGCQTEEYTLKRNKQGQLGFHIQAEGVVTDVEPNGHAFNTGLRKGSRLVEICKVSSVTLTHDQMVDLLRTSATVKVVVIPPLDSGCPRGVVNLLANHHYSSYPALNAVIQAEFSAHRRQIRSSSSSSENLISPMSPVSPRDNLTPGPSPRVQKSDLRHKHNLHFRDFSASEMSLIQETPAKSSHHSKNPFARDSIASVRDSFAKDSTSTRESNLRVFEEKWELREITRADSKDSKDMAEGDIQEELEFIHERESSISSSQSHSSQRSTHTLPHPRKTSSSSDHRGETHSPPNRMFYLTADNGPWATSSLPRGVSNITNLPGFHGYQDSVVSSGRGSLFEGRETGNQYGSSSGGLDDSSYGTLEDRHKKSGSRDSLDQAAYGGSRDWPEPTQPRRPPPPREASGWGEGLSSSTKTYLTSSSENLYPGHTSHHTAVSISSSQSAPLLPPSSSALSLAASRKLSSTLGDPSTSVQHGNFAQELLKQSQNTKYLLSQGNENSRREIVNSSENSRRDIVNSSANSSSVNLSDTSFSSGGSAQGGIMPQQGAHAARDRSRDDSTGRRRANTASGAPHGGKTHTSGLGRMAELSGESPQGSEPGSPRSSQKNLSGMSSEESLSTRLRPGVTSRVPKSRATNNLQDDLMRLIDPDLAENDLSGLLATESRNRRLSGRLVRTMSDESLHSGKGGPLWDTWLADRGQYPADPREALRKQRLSPRGPSDEPARVPMPESTASLDWSSLVDVATKAIGGGGSPNDSKERITSPVNSTVSSASSNSNLNKTRSESRPEVKVESLYRQKNHDRPPDPPTASNPPVWRPVVANPQQKIHDLEVKVQQLEEELQQERQESAALDGEVQRLRTENARLQEESQNAAAQLRKFTEWFFTTIDRQ</sequence>
<keyword evidence="8" id="KW-1185">Reference proteome</keyword>
<keyword evidence="2" id="KW-0597">Phosphoprotein</keyword>
<feature type="region of interest" description="Disordered" evidence="4">
    <location>
        <begin position="35"/>
        <end position="74"/>
    </location>
</feature>
<feature type="compositionally biased region" description="Low complexity" evidence="4">
    <location>
        <begin position="1187"/>
        <end position="1199"/>
    </location>
</feature>
<evidence type="ECO:0008006" key="9">
    <source>
        <dbReference type="Google" id="ProtNLM"/>
    </source>
</evidence>
<dbReference type="Gene3D" id="3.40.50.11210">
    <property type="entry name" value="Rap/Ran-GAP"/>
    <property type="match status" value="1"/>
</dbReference>
<feature type="compositionally biased region" description="Basic and acidic residues" evidence="4">
    <location>
        <begin position="1710"/>
        <end position="1733"/>
    </location>
</feature>
<feature type="compositionally biased region" description="Low complexity" evidence="4">
    <location>
        <begin position="1340"/>
        <end position="1352"/>
    </location>
</feature>
<evidence type="ECO:0000313" key="8">
    <source>
        <dbReference type="Proteomes" id="UP000828390"/>
    </source>
</evidence>
<keyword evidence="3" id="KW-0175">Coiled coil</keyword>
<evidence type="ECO:0000256" key="2">
    <source>
        <dbReference type="ARBA" id="ARBA00022553"/>
    </source>
</evidence>
<feature type="region of interest" description="Disordered" evidence="4">
    <location>
        <begin position="1184"/>
        <end position="1231"/>
    </location>
</feature>
<feature type="region of interest" description="Disordered" evidence="4">
    <location>
        <begin position="1268"/>
        <end position="1381"/>
    </location>
</feature>
<gene>
    <name evidence="7" type="ORF">DPMN_086680</name>
</gene>
<reference evidence="7" key="1">
    <citation type="journal article" date="2019" name="bioRxiv">
        <title>The Genome of the Zebra Mussel, Dreissena polymorpha: A Resource for Invasive Species Research.</title>
        <authorList>
            <person name="McCartney M.A."/>
            <person name="Auch B."/>
            <person name="Kono T."/>
            <person name="Mallez S."/>
            <person name="Zhang Y."/>
            <person name="Obille A."/>
            <person name="Becker A."/>
            <person name="Abrahante J.E."/>
            <person name="Garbe J."/>
            <person name="Badalamenti J.P."/>
            <person name="Herman A."/>
            <person name="Mangelson H."/>
            <person name="Liachko I."/>
            <person name="Sullivan S."/>
            <person name="Sone E.D."/>
            <person name="Koren S."/>
            <person name="Silverstein K.A.T."/>
            <person name="Beckman K.B."/>
            <person name="Gohl D.M."/>
        </authorList>
    </citation>
    <scope>NUCLEOTIDE SEQUENCE</scope>
    <source>
        <strain evidence="7">Duluth1</strain>
        <tissue evidence="7">Whole animal</tissue>
    </source>
</reference>
<feature type="compositionally biased region" description="Basic and acidic residues" evidence="4">
    <location>
        <begin position="40"/>
        <end position="60"/>
    </location>
</feature>
<dbReference type="InterPro" id="IPR000331">
    <property type="entry name" value="Rap/Ran_GAP_dom"/>
</dbReference>
<feature type="compositionally biased region" description="Low complexity" evidence="4">
    <location>
        <begin position="1279"/>
        <end position="1292"/>
    </location>
</feature>
<feature type="compositionally biased region" description="Polar residues" evidence="4">
    <location>
        <begin position="61"/>
        <end position="74"/>
    </location>
</feature>
<feature type="region of interest" description="Disordered" evidence="4">
    <location>
        <begin position="1052"/>
        <end position="1090"/>
    </location>
</feature>
<evidence type="ECO:0000259" key="6">
    <source>
        <dbReference type="PROSITE" id="PS50106"/>
    </source>
</evidence>
<feature type="compositionally biased region" description="Pro residues" evidence="4">
    <location>
        <begin position="1321"/>
        <end position="1331"/>
    </location>
</feature>
<reference evidence="7" key="2">
    <citation type="submission" date="2020-11" db="EMBL/GenBank/DDBJ databases">
        <authorList>
            <person name="McCartney M.A."/>
            <person name="Auch B."/>
            <person name="Kono T."/>
            <person name="Mallez S."/>
            <person name="Becker A."/>
            <person name="Gohl D.M."/>
            <person name="Silverstein K.A.T."/>
            <person name="Koren S."/>
            <person name="Bechman K.B."/>
            <person name="Herman A."/>
            <person name="Abrahante J.E."/>
            <person name="Garbe J."/>
        </authorList>
    </citation>
    <scope>NUCLEOTIDE SEQUENCE</scope>
    <source>
        <strain evidence="7">Duluth1</strain>
        <tissue evidence="7">Whole animal</tissue>
    </source>
</reference>
<dbReference type="PANTHER" id="PTHR15711">
    <property type="entry name" value="RAP GTPASE-ACTIVATING PROTEIN"/>
    <property type="match status" value="1"/>
</dbReference>
<organism evidence="7 8">
    <name type="scientific">Dreissena polymorpha</name>
    <name type="common">Zebra mussel</name>
    <name type="synonym">Mytilus polymorpha</name>
    <dbReference type="NCBI Taxonomy" id="45954"/>
    <lineage>
        <taxon>Eukaryota</taxon>
        <taxon>Metazoa</taxon>
        <taxon>Spiralia</taxon>
        <taxon>Lophotrochozoa</taxon>
        <taxon>Mollusca</taxon>
        <taxon>Bivalvia</taxon>
        <taxon>Autobranchia</taxon>
        <taxon>Heteroconchia</taxon>
        <taxon>Euheterodonta</taxon>
        <taxon>Imparidentia</taxon>
        <taxon>Neoheterodontei</taxon>
        <taxon>Myida</taxon>
        <taxon>Dreissenoidea</taxon>
        <taxon>Dreissenidae</taxon>
        <taxon>Dreissena</taxon>
    </lineage>
</organism>
<feature type="compositionally biased region" description="Basic residues" evidence="4">
    <location>
        <begin position="266"/>
        <end position="275"/>
    </location>
</feature>
<dbReference type="InterPro" id="IPR001478">
    <property type="entry name" value="PDZ"/>
</dbReference>
<feature type="compositionally biased region" description="Basic and acidic residues" evidence="4">
    <location>
        <begin position="1480"/>
        <end position="1491"/>
    </location>
</feature>
<dbReference type="PROSITE" id="PS50106">
    <property type="entry name" value="PDZ"/>
    <property type="match status" value="1"/>
</dbReference>
<feature type="region of interest" description="Disordered" evidence="4">
    <location>
        <begin position="1636"/>
        <end position="1749"/>
    </location>
</feature>
<dbReference type="PROSITE" id="PS50085">
    <property type="entry name" value="RAPGAP"/>
    <property type="match status" value="1"/>
</dbReference>
<accession>A0A9D4KSB1</accession>
<proteinExistence type="predicted"/>
<dbReference type="Gene3D" id="2.30.42.10">
    <property type="match status" value="1"/>
</dbReference>
<feature type="compositionally biased region" description="Polar residues" evidence="4">
    <location>
        <begin position="1535"/>
        <end position="1549"/>
    </location>
</feature>
<comment type="caution">
    <text evidence="7">The sequence shown here is derived from an EMBL/GenBank/DDBJ whole genome shotgun (WGS) entry which is preliminary data.</text>
</comment>